<dbReference type="EMBL" id="VCIW01000012">
    <property type="protein sequence ID" value="TLS50896.1"/>
    <property type="molecule type" value="Genomic_DNA"/>
</dbReference>
<dbReference type="Gene3D" id="3.40.50.150">
    <property type="entry name" value="Vaccinia Virus protein VP39"/>
    <property type="match status" value="1"/>
</dbReference>
<organism evidence="2 3">
    <name type="scientific">Paenibacillus antri</name>
    <dbReference type="NCBI Taxonomy" id="2582848"/>
    <lineage>
        <taxon>Bacteria</taxon>
        <taxon>Bacillati</taxon>
        <taxon>Bacillota</taxon>
        <taxon>Bacilli</taxon>
        <taxon>Bacillales</taxon>
        <taxon>Paenibacillaceae</taxon>
        <taxon>Paenibacillus</taxon>
    </lineage>
</organism>
<gene>
    <name evidence="2" type="ORF">FE782_17765</name>
</gene>
<accession>A0A5R9G949</accession>
<dbReference type="PANTHER" id="PTHR43317">
    <property type="entry name" value="THERMOSPERMINE SYNTHASE ACAULIS5"/>
    <property type="match status" value="1"/>
</dbReference>
<evidence type="ECO:0000313" key="2">
    <source>
        <dbReference type="EMBL" id="TLS50896.1"/>
    </source>
</evidence>
<sequence length="247" mass="27609">MRWRLRVVNVNVIWKRTSPDQSLTVYETTELYGERGRFRVLAFSEAAVQGAIDLSDPDRFVLEYPRAMLHVMECTDPTFEDVFLIGHGVGTMPGRLQGKRLRIAELDADVAELSASHFGYRGVPPVIGDGRLLLEREAPQSLDFVVVDAFTEDGVPDRLVDADFFRLAREKLDDRGAALFNVTVRGERDLRTSSVFAALRAEFAYAKAFVLPSANAADQRNAILVGGSSPIRYQARRMAGFVEVDRL</sequence>
<dbReference type="GO" id="GO:0006596">
    <property type="term" value="P:polyamine biosynthetic process"/>
    <property type="evidence" value="ECO:0007669"/>
    <property type="project" value="UniProtKB-KW"/>
</dbReference>
<dbReference type="NCBIfam" id="NF037959">
    <property type="entry name" value="MFS_SpdSyn"/>
    <property type="match status" value="1"/>
</dbReference>
<keyword evidence="1" id="KW-0620">Polyamine biosynthesis</keyword>
<dbReference type="Proteomes" id="UP000309676">
    <property type="component" value="Unassembled WGS sequence"/>
</dbReference>
<dbReference type="OrthoDB" id="9761985at2"/>
<dbReference type="PANTHER" id="PTHR43317:SF1">
    <property type="entry name" value="THERMOSPERMINE SYNTHASE ACAULIS5"/>
    <property type="match status" value="1"/>
</dbReference>
<keyword evidence="3" id="KW-1185">Reference proteome</keyword>
<name>A0A5R9G949_9BACL</name>
<dbReference type="SUPFAM" id="SSF53335">
    <property type="entry name" value="S-adenosyl-L-methionine-dependent methyltransferases"/>
    <property type="match status" value="1"/>
</dbReference>
<reference evidence="2 3" key="1">
    <citation type="submission" date="2019-05" db="EMBL/GenBank/DDBJ databases">
        <authorList>
            <person name="Narsing Rao M.P."/>
            <person name="Li W.J."/>
        </authorList>
    </citation>
    <scope>NUCLEOTIDE SEQUENCE [LARGE SCALE GENOMIC DNA]</scope>
    <source>
        <strain evidence="2 3">SYSU_K30003</strain>
    </source>
</reference>
<dbReference type="InterPro" id="IPR029063">
    <property type="entry name" value="SAM-dependent_MTases_sf"/>
</dbReference>
<proteinExistence type="predicted"/>
<dbReference type="AlphaFoldDB" id="A0A5R9G949"/>
<comment type="caution">
    <text evidence="2">The sequence shown here is derived from an EMBL/GenBank/DDBJ whole genome shotgun (WGS) entry which is preliminary data.</text>
</comment>
<evidence type="ECO:0000256" key="1">
    <source>
        <dbReference type="ARBA" id="ARBA00023115"/>
    </source>
</evidence>
<protein>
    <submittedName>
        <fullName evidence="2">Spermidine synthase</fullName>
    </submittedName>
</protein>
<evidence type="ECO:0000313" key="3">
    <source>
        <dbReference type="Proteomes" id="UP000309676"/>
    </source>
</evidence>